<evidence type="ECO:0000256" key="3">
    <source>
        <dbReference type="ARBA" id="ARBA00022679"/>
    </source>
</evidence>
<dbReference type="Gramene" id="QL01p006118:mrna">
    <property type="protein sequence ID" value="QL01p006118:mrna:CDS:1"/>
    <property type="gene ID" value="QL01p006118"/>
</dbReference>
<dbReference type="CDD" id="cd03784">
    <property type="entry name" value="GT1_Gtf-like"/>
    <property type="match status" value="1"/>
</dbReference>
<dbReference type="Pfam" id="PF26168">
    <property type="entry name" value="Glyco_transf_N"/>
    <property type="match status" value="1"/>
</dbReference>
<dbReference type="GeneID" id="115973963"/>
<dbReference type="RefSeq" id="XP_030950087.1">
    <property type="nucleotide sequence ID" value="XM_031094227.1"/>
</dbReference>
<dbReference type="FunFam" id="3.40.50.2000:FF:000103">
    <property type="entry name" value="Glycosyltransferase"/>
    <property type="match status" value="1"/>
</dbReference>
<dbReference type="OMA" id="QFYNANI"/>
<sequence length="496" mass="56021">MANTKEHIVMFPFMAQGHIIPYLALALQIEQRKNYTITFVNTPLNIKNLRSSLPPNSSIHLLEIPFSSSDHSLPPDTENTNVLPYHLIIQLIEASTSLEPSFKKLIENFIEQGNPPLCIIADIFFGWTASIAKELNVFHAIFTVSSAYGLACYYSLWMNLPHRKENSDEFSLPDFAEASNVHITQLPTNILEADGTDAWSVFQSKNLPEWVNSDGILVNTVEEFDQVGLLYFKRKLGSPAWPNIGPILLSRENREGGMSLEPCIEWLNTKPLKSVLYVSFGSQNAISASQMMQLAMGLEASDKNFIWVIRPPIGFELNTEFKAKEWLPKGFEERIKESRRGLLVYNWAPQVEILSHKAVSAILTQCGWNSVLEALNHSVLLIGWPLAAEQSFNAKLLEEEMGVCVEVARGKSNEVRHEDIAAKIELVMNETQQKEKEMRRKAFEASEMIRNAIKDEEGFKGSSVKAMDEFFSAALSMREKTMREQNVAVLIEGKRI</sequence>
<reference evidence="5" key="2">
    <citation type="submission" date="2021-01" db="UniProtKB">
        <authorList>
            <consortium name="EnsemblPlants"/>
        </authorList>
    </citation>
    <scope>IDENTIFICATION</scope>
</reference>
<evidence type="ECO:0000259" key="4">
    <source>
        <dbReference type="Pfam" id="PF26168"/>
    </source>
</evidence>
<evidence type="ECO:0000313" key="6">
    <source>
        <dbReference type="Proteomes" id="UP000594261"/>
    </source>
</evidence>
<name>A0A7N2KL08_QUELO</name>
<evidence type="ECO:0000256" key="1">
    <source>
        <dbReference type="ARBA" id="ARBA00009995"/>
    </source>
</evidence>
<dbReference type="InterPro" id="IPR058980">
    <property type="entry name" value="Glyco_transf_N"/>
</dbReference>
<dbReference type="PANTHER" id="PTHR48047:SF61">
    <property type="entry name" value="OS04G0273600 PROTEIN"/>
    <property type="match status" value="1"/>
</dbReference>
<dbReference type="Proteomes" id="UP000594261">
    <property type="component" value="Chromosome 1"/>
</dbReference>
<keyword evidence="3" id="KW-0808">Transferase</keyword>
<proteinExistence type="inferred from homology"/>
<keyword evidence="2" id="KW-0328">Glycosyltransferase</keyword>
<dbReference type="SUPFAM" id="SSF53756">
    <property type="entry name" value="UDP-Glycosyltransferase/glycogen phosphorylase"/>
    <property type="match status" value="1"/>
</dbReference>
<keyword evidence="6" id="KW-1185">Reference proteome</keyword>
<dbReference type="KEGG" id="qlo:115973963"/>
<dbReference type="Pfam" id="PF00201">
    <property type="entry name" value="UDPGT"/>
    <property type="match status" value="1"/>
</dbReference>
<dbReference type="Gene3D" id="3.40.50.2000">
    <property type="entry name" value="Glycogen Phosphorylase B"/>
    <property type="match status" value="2"/>
</dbReference>
<organism evidence="5 6">
    <name type="scientific">Quercus lobata</name>
    <name type="common">Valley oak</name>
    <dbReference type="NCBI Taxonomy" id="97700"/>
    <lineage>
        <taxon>Eukaryota</taxon>
        <taxon>Viridiplantae</taxon>
        <taxon>Streptophyta</taxon>
        <taxon>Embryophyta</taxon>
        <taxon>Tracheophyta</taxon>
        <taxon>Spermatophyta</taxon>
        <taxon>Magnoliopsida</taxon>
        <taxon>eudicotyledons</taxon>
        <taxon>Gunneridae</taxon>
        <taxon>Pentapetalae</taxon>
        <taxon>rosids</taxon>
        <taxon>fabids</taxon>
        <taxon>Fagales</taxon>
        <taxon>Fagaceae</taxon>
        <taxon>Quercus</taxon>
    </lineage>
</organism>
<dbReference type="EMBL" id="LRBV02000001">
    <property type="status" value="NOT_ANNOTATED_CDS"/>
    <property type="molecule type" value="Genomic_DNA"/>
</dbReference>
<feature type="domain" description="Glycosyltransferase N-terminal" evidence="4">
    <location>
        <begin position="8"/>
        <end position="146"/>
    </location>
</feature>
<dbReference type="InParanoid" id="A0A7N2KL08"/>
<dbReference type="GO" id="GO:0035251">
    <property type="term" value="F:UDP-glucosyltransferase activity"/>
    <property type="evidence" value="ECO:0007669"/>
    <property type="project" value="TreeGrafter"/>
</dbReference>
<evidence type="ECO:0000256" key="2">
    <source>
        <dbReference type="ARBA" id="ARBA00022676"/>
    </source>
</evidence>
<reference evidence="5 6" key="1">
    <citation type="journal article" date="2016" name="G3 (Bethesda)">
        <title>First Draft Assembly and Annotation of the Genome of a California Endemic Oak Quercus lobata Nee (Fagaceae).</title>
        <authorList>
            <person name="Sork V.L."/>
            <person name="Fitz-Gibbon S.T."/>
            <person name="Puiu D."/>
            <person name="Crepeau M."/>
            <person name="Gugger P.F."/>
            <person name="Sherman R."/>
            <person name="Stevens K."/>
            <person name="Langley C.H."/>
            <person name="Pellegrini M."/>
            <person name="Salzberg S.L."/>
        </authorList>
    </citation>
    <scope>NUCLEOTIDE SEQUENCE [LARGE SCALE GENOMIC DNA]</scope>
    <source>
        <strain evidence="5 6">cv. SW786</strain>
    </source>
</reference>
<dbReference type="PANTHER" id="PTHR48047">
    <property type="entry name" value="GLYCOSYLTRANSFERASE"/>
    <property type="match status" value="1"/>
</dbReference>
<evidence type="ECO:0000313" key="5">
    <source>
        <dbReference type="EnsemblPlants" id="QL01p006118:mrna:CDS:1"/>
    </source>
</evidence>
<dbReference type="OrthoDB" id="5835829at2759"/>
<comment type="similarity">
    <text evidence="1">Belongs to the UDP-glycosyltransferase family.</text>
</comment>
<dbReference type="EnsemblPlants" id="QL01p006118:mrna">
    <property type="protein sequence ID" value="QL01p006118:mrna:CDS:1"/>
    <property type="gene ID" value="QL01p006118"/>
</dbReference>
<gene>
    <name evidence="5" type="primary">LOC115973963</name>
</gene>
<dbReference type="FunCoup" id="A0A7N2KL08">
    <property type="interactions" value="337"/>
</dbReference>
<accession>A0A7N2KL08</accession>
<dbReference type="FunFam" id="3.40.50.2000:FF:000064">
    <property type="entry name" value="Glycosyltransferase"/>
    <property type="match status" value="1"/>
</dbReference>
<dbReference type="AlphaFoldDB" id="A0A7N2KL08"/>
<protein>
    <recommendedName>
        <fullName evidence="4">Glycosyltransferase N-terminal domain-containing protein</fullName>
    </recommendedName>
</protein>
<dbReference type="InterPro" id="IPR002213">
    <property type="entry name" value="UDP_glucos_trans"/>
</dbReference>